<dbReference type="EMBL" id="CP060202">
    <property type="protein sequence ID" value="QNH62143.1"/>
    <property type="molecule type" value="Genomic_DNA"/>
</dbReference>
<evidence type="ECO:0000256" key="1">
    <source>
        <dbReference type="SAM" id="SignalP"/>
    </source>
</evidence>
<protein>
    <recommendedName>
        <fullName evidence="4">Phosphopeptide-binding protein</fullName>
    </recommendedName>
</protein>
<reference evidence="2 3" key="1">
    <citation type="submission" date="2020-08" db="EMBL/GenBank/DDBJ databases">
        <title>Hymenobacter sp. S2-20-2 genome sequencing.</title>
        <authorList>
            <person name="Jin L."/>
        </authorList>
    </citation>
    <scope>NUCLEOTIDE SEQUENCE [LARGE SCALE GENOMIC DNA]</scope>
    <source>
        <strain evidence="2 3">S2-20-2</strain>
    </source>
</reference>
<name>A0A7G7W700_9BACT</name>
<organism evidence="2 3">
    <name type="scientific">Hymenobacter sediminicola</name>
    <dbReference type="NCBI Taxonomy" id="2761579"/>
    <lineage>
        <taxon>Bacteria</taxon>
        <taxon>Pseudomonadati</taxon>
        <taxon>Bacteroidota</taxon>
        <taxon>Cytophagia</taxon>
        <taxon>Cytophagales</taxon>
        <taxon>Hymenobacteraceae</taxon>
        <taxon>Hymenobacter</taxon>
    </lineage>
</organism>
<keyword evidence="3" id="KW-1185">Reference proteome</keyword>
<evidence type="ECO:0000313" key="3">
    <source>
        <dbReference type="Proteomes" id="UP000515489"/>
    </source>
</evidence>
<evidence type="ECO:0008006" key="4">
    <source>
        <dbReference type="Google" id="ProtNLM"/>
    </source>
</evidence>
<feature type="chain" id="PRO_5028998237" description="Phosphopeptide-binding protein" evidence="1">
    <location>
        <begin position="18"/>
        <end position="274"/>
    </location>
</feature>
<accession>A0A7G7W700</accession>
<keyword evidence="1" id="KW-0732">Signal</keyword>
<sequence length="274" mass="29728">MKPFALLPGVALLLALAACDAAKIQSDTSNSSTAEMVTTTAATQAKNGIRVTPFNDSPKFPEAQLILKTPPAGSTVPSGAVAFDYDLSNFLLTKMTGGMHAAHLANSQKGQHIHNIIDNEPYTAHYDTEFTKNVVDGQHVVLSFLSRSYHESLKHRGAYDLRVVTVGKVAPGTPKFDVTAPHLFYSRPKDVYTGKDAERVMLDFYLVNTTLEPGGTQVRATINGAEFMLDQWAPYMMEGLPIGENTVKLELVDASGNLIPGPYNSVTRNFSIQP</sequence>
<dbReference type="AlphaFoldDB" id="A0A7G7W700"/>
<dbReference type="Proteomes" id="UP000515489">
    <property type="component" value="Chromosome"/>
</dbReference>
<proteinExistence type="predicted"/>
<dbReference type="KEGG" id="hsk:H4317_18670"/>
<gene>
    <name evidence="2" type="ORF">H4317_18670</name>
</gene>
<evidence type="ECO:0000313" key="2">
    <source>
        <dbReference type="EMBL" id="QNH62143.1"/>
    </source>
</evidence>
<dbReference type="RefSeq" id="WP_185888060.1">
    <property type="nucleotide sequence ID" value="NZ_CP060202.1"/>
</dbReference>
<feature type="signal peptide" evidence="1">
    <location>
        <begin position="1"/>
        <end position="17"/>
    </location>
</feature>
<dbReference type="PROSITE" id="PS51257">
    <property type="entry name" value="PROKAR_LIPOPROTEIN"/>
    <property type="match status" value="1"/>
</dbReference>